<dbReference type="EMBL" id="BARS01047352">
    <property type="protein sequence ID" value="GAG39102.1"/>
    <property type="molecule type" value="Genomic_DNA"/>
</dbReference>
<gene>
    <name evidence="1" type="ORF">S01H1_71139</name>
</gene>
<proteinExistence type="predicted"/>
<comment type="caution">
    <text evidence="1">The sequence shown here is derived from an EMBL/GenBank/DDBJ whole genome shotgun (WGS) entry which is preliminary data.</text>
</comment>
<sequence length="80" mass="9392">YPKELCQIYFDGKIIIMNDYRKLEGYGLKIKEIKSTEPNKGQYEELSEFAKYSKGNIQPPIPLWQMIQATEISFIVNNML</sequence>
<name>X0XV28_9ZZZZ</name>
<accession>X0XV28</accession>
<dbReference type="AlphaFoldDB" id="X0XV28"/>
<evidence type="ECO:0000313" key="1">
    <source>
        <dbReference type="EMBL" id="GAG39102.1"/>
    </source>
</evidence>
<organism evidence="1">
    <name type="scientific">marine sediment metagenome</name>
    <dbReference type="NCBI Taxonomy" id="412755"/>
    <lineage>
        <taxon>unclassified sequences</taxon>
        <taxon>metagenomes</taxon>
        <taxon>ecological metagenomes</taxon>
    </lineage>
</organism>
<feature type="non-terminal residue" evidence="1">
    <location>
        <position position="1"/>
    </location>
</feature>
<protein>
    <submittedName>
        <fullName evidence="1">Uncharacterized protein</fullName>
    </submittedName>
</protein>
<reference evidence="1" key="1">
    <citation type="journal article" date="2014" name="Front. Microbiol.">
        <title>High frequency of phylogenetically diverse reductive dehalogenase-homologous genes in deep subseafloor sedimentary metagenomes.</title>
        <authorList>
            <person name="Kawai M."/>
            <person name="Futagami T."/>
            <person name="Toyoda A."/>
            <person name="Takaki Y."/>
            <person name="Nishi S."/>
            <person name="Hori S."/>
            <person name="Arai W."/>
            <person name="Tsubouchi T."/>
            <person name="Morono Y."/>
            <person name="Uchiyama I."/>
            <person name="Ito T."/>
            <person name="Fujiyama A."/>
            <person name="Inagaki F."/>
            <person name="Takami H."/>
        </authorList>
    </citation>
    <scope>NUCLEOTIDE SEQUENCE</scope>
    <source>
        <strain evidence="1">Expedition CK06-06</strain>
    </source>
</reference>